<feature type="region of interest" description="Disordered" evidence="2">
    <location>
        <begin position="146"/>
        <end position="216"/>
    </location>
</feature>
<dbReference type="EMBL" id="CP014243">
    <property type="protein sequence ID" value="AMD19841.1"/>
    <property type="molecule type" value="Genomic_DNA"/>
</dbReference>
<keyword evidence="1" id="KW-0175">Coiled coil</keyword>
<organism evidence="3 4">
    <name type="scientific">Eremothecium sinecaudum</name>
    <dbReference type="NCBI Taxonomy" id="45286"/>
    <lineage>
        <taxon>Eukaryota</taxon>
        <taxon>Fungi</taxon>
        <taxon>Dikarya</taxon>
        <taxon>Ascomycota</taxon>
        <taxon>Saccharomycotina</taxon>
        <taxon>Saccharomycetes</taxon>
        <taxon>Saccharomycetales</taxon>
        <taxon>Saccharomycetaceae</taxon>
        <taxon>Eremothecium</taxon>
    </lineage>
</organism>
<evidence type="ECO:0000313" key="3">
    <source>
        <dbReference type="EMBL" id="AMD19841.1"/>
    </source>
</evidence>
<feature type="compositionally biased region" description="Basic and acidic residues" evidence="2">
    <location>
        <begin position="160"/>
        <end position="189"/>
    </location>
</feature>
<dbReference type="Proteomes" id="UP000243052">
    <property type="component" value="Chromosome iii"/>
</dbReference>
<keyword evidence="4" id="KW-1185">Reference proteome</keyword>
<feature type="region of interest" description="Disordered" evidence="2">
    <location>
        <begin position="614"/>
        <end position="648"/>
    </location>
</feature>
<sequence>MQSTQDSIKSLFRRKSKSKPSANDPFDKLLNESSENQNKSRSSGHNHGGRSHGQRERETELPGIENDFQYRSPFRDEKAIQESKRIRDMKFPTTGMHTSGHDHQLGGDRNWAHNVDPPRTFETNESKQKKKLEKLQAKENELQYLQDSQRVVDMRNSSEVVHEEEEHTTYAPAHHGEHGEQEHTFEDYQRPPMMQNHSARTQPTTGTHPTTGNSVSVSIEPLSEKDADIDDDVVNAVVAAAAAADSDSVVVAVKQGSGSSGMESYNEHAHFTENYEQPQFVSEHQRQPSGDIPPQGEFQQDPHFVDISQAPRVPYKPGGKKGILAKLKRSRSHSDQPVANPGEPELLVLTDRGYASKAVLDKLEQDEIIHNQRMAEMNRGAAARYENTKRDYEQRLNALDAQLAKIANDTEILNARSKEKVELIHVDLSKNLSNIDEQYNGEKSAVIQQLDSKIAQQQNETRILAEKQSQLEPEINKLSELKQNHETELEVYRNKIQKLTSSLDTTQEELRKSIQKKEQVNKSVLMLQERRELLESELAKANATVNANERMLSELGSVEDSSQVRDLEEKIARVRDATNSVKQEIAAKEQEADELREKLLTEQIQKSNAEQATKAFKHSQAVGTTSIDSGPASRKIPRSKRVDDNRTEADSLYDYDSVEEVVVLTQPDGNNADSRLMAIPVEKI</sequence>
<feature type="coiled-coil region" evidence="1">
    <location>
        <begin position="382"/>
        <end position="409"/>
    </location>
</feature>
<dbReference type="GeneID" id="28723058"/>
<protein>
    <submittedName>
        <fullName evidence="3">HCL310Wp</fullName>
    </submittedName>
</protein>
<feature type="compositionally biased region" description="Basic and acidic residues" evidence="2">
    <location>
        <begin position="73"/>
        <end position="90"/>
    </location>
</feature>
<feature type="region of interest" description="Disordered" evidence="2">
    <location>
        <begin position="279"/>
        <end position="300"/>
    </location>
</feature>
<dbReference type="RefSeq" id="XP_017986837.1">
    <property type="nucleotide sequence ID" value="XM_018131275.1"/>
</dbReference>
<feature type="compositionally biased region" description="Basic and acidic residues" evidence="2">
    <location>
        <begin position="122"/>
        <end position="134"/>
    </location>
</feature>
<accession>A0A109UYG1</accession>
<proteinExistence type="predicted"/>
<dbReference type="STRING" id="45286.A0A109UYG1"/>
<feature type="region of interest" description="Disordered" evidence="2">
    <location>
        <begin position="1"/>
        <end position="134"/>
    </location>
</feature>
<evidence type="ECO:0000313" key="4">
    <source>
        <dbReference type="Proteomes" id="UP000243052"/>
    </source>
</evidence>
<reference evidence="3 4" key="1">
    <citation type="submission" date="2016-01" db="EMBL/GenBank/DDBJ databases">
        <title>Genome sequence of the yeast Holleya sinecauda.</title>
        <authorList>
            <person name="Dietrich F.S."/>
        </authorList>
    </citation>
    <scope>NUCLEOTIDE SEQUENCE [LARGE SCALE GENOMIC DNA]</scope>
    <source>
        <strain evidence="3 4">ATCC 58844</strain>
    </source>
</reference>
<gene>
    <name evidence="3" type="ORF">AW171_hschr31694</name>
</gene>
<dbReference type="AlphaFoldDB" id="A0A109UYG1"/>
<feature type="compositionally biased region" description="Low complexity" evidence="2">
    <location>
        <begin position="201"/>
        <end position="212"/>
    </location>
</feature>
<feature type="coiled-coil region" evidence="1">
    <location>
        <begin position="447"/>
        <end position="612"/>
    </location>
</feature>
<feature type="compositionally biased region" description="Basic residues" evidence="2">
    <location>
        <begin position="42"/>
        <end position="52"/>
    </location>
</feature>
<name>A0A109UYG1_9SACH</name>
<evidence type="ECO:0000256" key="2">
    <source>
        <dbReference type="SAM" id="MobiDB-lite"/>
    </source>
</evidence>
<dbReference type="OrthoDB" id="4068250at2759"/>
<evidence type="ECO:0000256" key="1">
    <source>
        <dbReference type="SAM" id="Coils"/>
    </source>
</evidence>